<dbReference type="EMBL" id="KQ250286">
    <property type="protein sequence ID" value="KNC70761.1"/>
    <property type="molecule type" value="Genomic_DNA"/>
</dbReference>
<dbReference type="Proteomes" id="UP000054560">
    <property type="component" value="Unassembled WGS sequence"/>
</dbReference>
<dbReference type="OrthoDB" id="46533at2759"/>
<dbReference type="RefSeq" id="XP_014144663.1">
    <property type="nucleotide sequence ID" value="XM_014289188.1"/>
</dbReference>
<proteinExistence type="predicted"/>
<feature type="non-terminal residue" evidence="1">
    <location>
        <position position="65"/>
    </location>
</feature>
<dbReference type="GeneID" id="25917212"/>
<evidence type="ECO:0000313" key="2">
    <source>
        <dbReference type="Proteomes" id="UP000054560"/>
    </source>
</evidence>
<sequence>MEYFLTLDEVETNVYQEVVGDVRKALAKISTDTNGSVSTGEHLSSLLLRLRQACVHPQMGVHGRG</sequence>
<protein>
    <submittedName>
        <fullName evidence="1">Uncharacterized protein</fullName>
    </submittedName>
</protein>
<organism evidence="1 2">
    <name type="scientific">Sphaeroforma arctica JP610</name>
    <dbReference type="NCBI Taxonomy" id="667725"/>
    <lineage>
        <taxon>Eukaryota</taxon>
        <taxon>Ichthyosporea</taxon>
        <taxon>Ichthyophonida</taxon>
        <taxon>Sphaeroforma</taxon>
    </lineage>
</organism>
<dbReference type="AlphaFoldDB" id="A0A0L0F2C0"/>
<accession>A0A0L0F2C0</accession>
<reference evidence="1 2" key="1">
    <citation type="submission" date="2011-02" db="EMBL/GenBank/DDBJ databases">
        <title>The Genome Sequence of Sphaeroforma arctica JP610.</title>
        <authorList>
            <consortium name="The Broad Institute Genome Sequencing Platform"/>
            <person name="Russ C."/>
            <person name="Cuomo C."/>
            <person name="Young S.K."/>
            <person name="Zeng Q."/>
            <person name="Gargeya S."/>
            <person name="Alvarado L."/>
            <person name="Berlin A."/>
            <person name="Chapman S.B."/>
            <person name="Chen Z."/>
            <person name="Freedman E."/>
            <person name="Gellesch M."/>
            <person name="Goldberg J."/>
            <person name="Griggs A."/>
            <person name="Gujja S."/>
            <person name="Heilman E."/>
            <person name="Heiman D."/>
            <person name="Howarth C."/>
            <person name="Mehta T."/>
            <person name="Neiman D."/>
            <person name="Pearson M."/>
            <person name="Roberts A."/>
            <person name="Saif S."/>
            <person name="Shea T."/>
            <person name="Shenoy N."/>
            <person name="Sisk P."/>
            <person name="Stolte C."/>
            <person name="Sykes S."/>
            <person name="White J."/>
            <person name="Yandava C."/>
            <person name="Burger G."/>
            <person name="Gray M.W."/>
            <person name="Holland P.W.H."/>
            <person name="King N."/>
            <person name="Lang F.B.F."/>
            <person name="Roger A.J."/>
            <person name="Ruiz-Trillo I."/>
            <person name="Haas B."/>
            <person name="Nusbaum C."/>
            <person name="Birren B."/>
        </authorList>
    </citation>
    <scope>NUCLEOTIDE SEQUENCE [LARGE SCALE GENOMIC DNA]</scope>
    <source>
        <strain evidence="1 2">JP610</strain>
    </source>
</reference>
<name>A0A0L0F2C0_9EUKA</name>
<keyword evidence="2" id="KW-1185">Reference proteome</keyword>
<evidence type="ECO:0000313" key="1">
    <source>
        <dbReference type="EMBL" id="KNC70761.1"/>
    </source>
</evidence>
<gene>
    <name evidence="1" type="ORF">SARC_16708</name>
</gene>